<keyword evidence="2" id="KW-1185">Reference proteome</keyword>
<reference evidence="1 2" key="1">
    <citation type="submission" date="2018-05" db="EMBL/GenBank/DDBJ databases">
        <title>Genomic Encyclopedia of Archaeal and Bacterial Type Strains, Phase II (KMG-II): from individual species to whole genera.</title>
        <authorList>
            <person name="Goeker M."/>
        </authorList>
    </citation>
    <scope>NUCLEOTIDE SEQUENCE [LARGE SCALE GENOMIC DNA]</scope>
    <source>
        <strain evidence="1 2">DSM 45184</strain>
    </source>
</reference>
<evidence type="ECO:0000313" key="2">
    <source>
        <dbReference type="Proteomes" id="UP000245697"/>
    </source>
</evidence>
<name>A0A316F7I2_9ACTN</name>
<gene>
    <name evidence="1" type="ORF">BC793_119165</name>
</gene>
<organism evidence="1 2">
    <name type="scientific">Actinoplanes xinjiangensis</name>
    <dbReference type="NCBI Taxonomy" id="512350"/>
    <lineage>
        <taxon>Bacteria</taxon>
        <taxon>Bacillati</taxon>
        <taxon>Actinomycetota</taxon>
        <taxon>Actinomycetes</taxon>
        <taxon>Micromonosporales</taxon>
        <taxon>Micromonosporaceae</taxon>
        <taxon>Actinoplanes</taxon>
    </lineage>
</organism>
<dbReference type="AlphaFoldDB" id="A0A316F7I2"/>
<dbReference type="Proteomes" id="UP000245697">
    <property type="component" value="Unassembled WGS sequence"/>
</dbReference>
<proteinExistence type="predicted"/>
<protein>
    <submittedName>
        <fullName evidence="1">Uncharacterized protein</fullName>
    </submittedName>
</protein>
<comment type="caution">
    <text evidence="1">The sequence shown here is derived from an EMBL/GenBank/DDBJ whole genome shotgun (WGS) entry which is preliminary data.</text>
</comment>
<dbReference type="RefSeq" id="WP_109599930.1">
    <property type="nucleotide sequence ID" value="NZ_BONA01000071.1"/>
</dbReference>
<accession>A0A316F7I2</accession>
<dbReference type="EMBL" id="QGGR01000019">
    <property type="protein sequence ID" value="PWK40557.1"/>
    <property type="molecule type" value="Genomic_DNA"/>
</dbReference>
<sequence length="149" mass="15899">MQGGTEPATPVALWSQAARLDGLSDGLRLRIHHDWAAALAAAGEHEQATHPYTVAVDVMTRLAWTGLSRGDAEHRLTAWPTIAVDAAASATAGDTAGQAVRLLEDGRAVLWSRHLRMRPQTGLLRAVRPDLADRVDGIAAQLRHPAPSP</sequence>
<dbReference type="OrthoDB" id="4336082at2"/>
<evidence type="ECO:0000313" key="1">
    <source>
        <dbReference type="EMBL" id="PWK40557.1"/>
    </source>
</evidence>